<feature type="transmembrane region" description="Helical" evidence="1">
    <location>
        <begin position="26"/>
        <end position="44"/>
    </location>
</feature>
<dbReference type="GeneID" id="41324177"/>
<organism evidence="2 3">
    <name type="scientific">Methanomassiliicoccus intestinalis (strain Issoire-Mx1)</name>
    <dbReference type="NCBI Taxonomy" id="1295009"/>
    <lineage>
        <taxon>Archaea</taxon>
        <taxon>Methanobacteriati</taxon>
        <taxon>Thermoplasmatota</taxon>
        <taxon>Thermoplasmata</taxon>
        <taxon>Methanomassiliicoccales</taxon>
        <taxon>Methanomassiliicoccaceae</taxon>
        <taxon>Methanomassiliicoccus</taxon>
    </lineage>
</organism>
<evidence type="ECO:0000256" key="1">
    <source>
        <dbReference type="SAM" id="Phobius"/>
    </source>
</evidence>
<keyword evidence="3" id="KW-1185">Reference proteome</keyword>
<evidence type="ECO:0000313" key="3">
    <source>
        <dbReference type="Proteomes" id="UP000014070"/>
    </source>
</evidence>
<keyword evidence="1" id="KW-0812">Transmembrane</keyword>
<dbReference type="EMBL" id="CP005934">
    <property type="protein sequence ID" value="AGN27106.1"/>
    <property type="molecule type" value="Genomic_DNA"/>
</dbReference>
<keyword evidence="1" id="KW-1133">Transmembrane helix</keyword>
<dbReference type="STRING" id="1295009.MMINT_18270"/>
<name>R9TBN2_METII</name>
<dbReference type="HOGENOM" id="CLU_1182842_0_0_2"/>
<reference evidence="2 3" key="1">
    <citation type="journal article" date="2013" name="Genome Announc.">
        <title>Genome sequence of 'Candidatus Methanomassiliicoccus intestinalis' Issoire-Mx1, a third thermoplasmatales-related methanogenic archaeon from human feces.</title>
        <authorList>
            <person name="Borrel G."/>
            <person name="Harris H.M."/>
            <person name="Parisot N."/>
            <person name="Gaci N."/>
            <person name="Tottey W."/>
            <person name="Mihajlovski A."/>
            <person name="Deane J."/>
            <person name="Gribaldo S."/>
            <person name="Bardot O."/>
            <person name="Peyretaillade E."/>
            <person name="Peyret P."/>
            <person name="O'Toole P.W."/>
            <person name="Brugere J.F."/>
        </authorList>
    </citation>
    <scope>NUCLEOTIDE SEQUENCE [LARGE SCALE GENOMIC DNA]</scope>
    <source>
        <strain evidence="2 3">Issoire-Mx1</strain>
    </source>
</reference>
<dbReference type="KEGG" id="mer:MMINT_18270"/>
<dbReference type="InParanoid" id="R9TBN2"/>
<dbReference type="RefSeq" id="WP_020449631.1">
    <property type="nucleotide sequence ID" value="NC_021353.1"/>
</dbReference>
<proteinExistence type="predicted"/>
<sequence>MLNKPTEAAAPLIGRSGWDVLVQYKYSFLALAAITFYFFMDLAFPEKLADWMDTLYSFIDSVKPYILPGLFGAIAGRFVYKNYVYQPIILSVPNATQGDAEYKLSYTYFNHLTKKNGCCNPIATKTGRIKYVCKSYDPEEKVIDFGWIHSASVAPDQVFASRESYNALLEDYADKSRRVVQLESIPMLEGTKIGLSVVRKNNEIMSTVLGISDPVVTVDPDKALQELEDGVKDE</sequence>
<keyword evidence="1" id="KW-0472">Membrane</keyword>
<dbReference type="Proteomes" id="UP000014070">
    <property type="component" value="Chromosome"/>
</dbReference>
<evidence type="ECO:0000313" key="2">
    <source>
        <dbReference type="EMBL" id="AGN27106.1"/>
    </source>
</evidence>
<accession>R9TBN2</accession>
<dbReference type="AlphaFoldDB" id="R9TBN2"/>
<protein>
    <submittedName>
        <fullName evidence="2">Uncharacterized protein</fullName>
    </submittedName>
</protein>
<gene>
    <name evidence="2" type="ORF">MMINT_18270</name>
</gene>